<dbReference type="Gene3D" id="3.40.50.300">
    <property type="entry name" value="P-loop containing nucleotide triphosphate hydrolases"/>
    <property type="match status" value="1"/>
</dbReference>
<accession>A0ABY7HJS9</accession>
<dbReference type="InterPro" id="IPR003593">
    <property type="entry name" value="AAA+_ATPase"/>
</dbReference>
<organism evidence="5 6">
    <name type="scientific">Nannocystis punicea</name>
    <dbReference type="NCBI Taxonomy" id="2995304"/>
    <lineage>
        <taxon>Bacteria</taxon>
        <taxon>Pseudomonadati</taxon>
        <taxon>Myxococcota</taxon>
        <taxon>Polyangia</taxon>
        <taxon>Nannocystales</taxon>
        <taxon>Nannocystaceae</taxon>
        <taxon>Nannocystis</taxon>
    </lineage>
</organism>
<gene>
    <name evidence="5" type="ORF">O0S08_35410</name>
</gene>
<dbReference type="SUPFAM" id="SSF52540">
    <property type="entry name" value="P-loop containing nucleoside triphosphate hydrolases"/>
    <property type="match status" value="1"/>
</dbReference>
<evidence type="ECO:0000313" key="6">
    <source>
        <dbReference type="Proteomes" id="UP001164459"/>
    </source>
</evidence>
<protein>
    <submittedName>
        <fullName evidence="5">ATP-binding cassette domain-containing protein</fullName>
    </submittedName>
</protein>
<dbReference type="CDD" id="cd03225">
    <property type="entry name" value="ABC_cobalt_CbiO_domain1"/>
    <property type="match status" value="1"/>
</dbReference>
<keyword evidence="3 5" id="KW-0067">ATP-binding</keyword>
<keyword evidence="6" id="KW-1185">Reference proteome</keyword>
<evidence type="ECO:0000256" key="2">
    <source>
        <dbReference type="ARBA" id="ARBA00022741"/>
    </source>
</evidence>
<name>A0ABY7HJS9_9BACT</name>
<evidence type="ECO:0000256" key="1">
    <source>
        <dbReference type="ARBA" id="ARBA00022448"/>
    </source>
</evidence>
<dbReference type="EMBL" id="CP114040">
    <property type="protein sequence ID" value="WAS99533.1"/>
    <property type="molecule type" value="Genomic_DNA"/>
</dbReference>
<keyword evidence="2" id="KW-0547">Nucleotide-binding</keyword>
<dbReference type="PANTHER" id="PTHR43553:SF11">
    <property type="entry name" value="ABC TRANSPORTER ATP-BINDING_PERMEASE PROTEIN YOJI"/>
    <property type="match status" value="1"/>
</dbReference>
<evidence type="ECO:0000259" key="4">
    <source>
        <dbReference type="PROSITE" id="PS50893"/>
    </source>
</evidence>
<dbReference type="InterPro" id="IPR050095">
    <property type="entry name" value="ECF_ABC_transporter_ATP-bd"/>
</dbReference>
<dbReference type="InterPro" id="IPR003439">
    <property type="entry name" value="ABC_transporter-like_ATP-bd"/>
</dbReference>
<evidence type="ECO:0000256" key="3">
    <source>
        <dbReference type="ARBA" id="ARBA00022840"/>
    </source>
</evidence>
<dbReference type="Proteomes" id="UP001164459">
    <property type="component" value="Chromosome"/>
</dbReference>
<keyword evidence="1" id="KW-0813">Transport</keyword>
<proteinExistence type="predicted"/>
<dbReference type="PANTHER" id="PTHR43553">
    <property type="entry name" value="HEAVY METAL TRANSPORTER"/>
    <property type="match status" value="1"/>
</dbReference>
<dbReference type="Pfam" id="PF00005">
    <property type="entry name" value="ABC_tran"/>
    <property type="match status" value="1"/>
</dbReference>
<dbReference type="InterPro" id="IPR015856">
    <property type="entry name" value="ABC_transpr_CbiO/EcfA_su"/>
</dbReference>
<feature type="domain" description="ABC transporter" evidence="4">
    <location>
        <begin position="28"/>
        <end position="239"/>
    </location>
</feature>
<evidence type="ECO:0000313" key="5">
    <source>
        <dbReference type="EMBL" id="WAS99533.1"/>
    </source>
</evidence>
<sequence>MIDLADRLEGLADQRTEASTPPQPFASLALRGVSYRYEPRDDRAGFAVGPCDLELVPGEVVFVTGANGSGKSTFIKLLCGLYRRHGGELRVDGEALPADPGPAWRSRFAAVFAEVALFERLYGIEDVDPARVAALLEEMELGHKVRFEDGRFTTVDLSTGQRKRLALIVALLADRPIYVFDEWAADQDPHFREAFYRRILPSLRARGKTVVAVTHDDDAFDACDRRFHFHGGRMEPVCA</sequence>
<dbReference type="InterPro" id="IPR027417">
    <property type="entry name" value="P-loop_NTPase"/>
</dbReference>
<dbReference type="PROSITE" id="PS50893">
    <property type="entry name" value="ABC_TRANSPORTER_2"/>
    <property type="match status" value="1"/>
</dbReference>
<dbReference type="GO" id="GO:0005524">
    <property type="term" value="F:ATP binding"/>
    <property type="evidence" value="ECO:0007669"/>
    <property type="project" value="UniProtKB-KW"/>
</dbReference>
<dbReference type="SMART" id="SM00382">
    <property type="entry name" value="AAA"/>
    <property type="match status" value="1"/>
</dbReference>
<reference evidence="5" key="1">
    <citation type="submission" date="2022-11" db="EMBL/GenBank/DDBJ databases">
        <title>Minimal conservation of predation-associated metabolite biosynthetic gene clusters underscores biosynthetic potential of Myxococcota including descriptions for ten novel species: Archangium lansinium sp. nov., Myxococcus landrumus sp. nov., Nannocystis bai.</title>
        <authorList>
            <person name="Ahearne A."/>
            <person name="Stevens C."/>
            <person name="Dowd S."/>
        </authorList>
    </citation>
    <scope>NUCLEOTIDE SEQUENCE</scope>
    <source>
        <strain evidence="5">Fl3</strain>
    </source>
</reference>